<name>A0A4S4M3K2_9APHY</name>
<dbReference type="Proteomes" id="UP000308730">
    <property type="component" value="Unassembled WGS sequence"/>
</dbReference>
<dbReference type="EMBL" id="SGPM01000556">
    <property type="protein sequence ID" value="THH19107.1"/>
    <property type="molecule type" value="Genomic_DNA"/>
</dbReference>
<evidence type="ECO:0000313" key="2">
    <source>
        <dbReference type="Proteomes" id="UP000308730"/>
    </source>
</evidence>
<accession>A0A4S4M3K2</accession>
<dbReference type="AlphaFoldDB" id="A0A4S4M3K2"/>
<comment type="caution">
    <text evidence="1">The sequence shown here is derived from an EMBL/GenBank/DDBJ whole genome shotgun (WGS) entry which is preliminary data.</text>
</comment>
<organism evidence="1 2">
    <name type="scientific">Antrodiella citrinella</name>
    <dbReference type="NCBI Taxonomy" id="2447956"/>
    <lineage>
        <taxon>Eukaryota</taxon>
        <taxon>Fungi</taxon>
        <taxon>Dikarya</taxon>
        <taxon>Basidiomycota</taxon>
        <taxon>Agaricomycotina</taxon>
        <taxon>Agaricomycetes</taxon>
        <taxon>Polyporales</taxon>
        <taxon>Steccherinaceae</taxon>
        <taxon>Antrodiella</taxon>
    </lineage>
</organism>
<keyword evidence="2" id="KW-1185">Reference proteome</keyword>
<sequence>MQKAQKIKLPIASTLSQLNSLRSTIEHKPPYCSGVVSVLPTDLILFYGKDDDAQRLDFTTATEEKLQRLSQACDPATFGLNHEDVLDETYRKAGKIDTDHFMSTFDLDASGLLPLISGKLLEGGQEDSAIRAERYKINVYGTQLELY</sequence>
<proteinExistence type="predicted"/>
<gene>
    <name evidence="1" type="ORF">EUX98_g8837</name>
</gene>
<protein>
    <submittedName>
        <fullName evidence="1">Uncharacterized protein</fullName>
    </submittedName>
</protein>
<evidence type="ECO:0000313" key="1">
    <source>
        <dbReference type="EMBL" id="THH19107.1"/>
    </source>
</evidence>
<reference evidence="1 2" key="1">
    <citation type="submission" date="2019-02" db="EMBL/GenBank/DDBJ databases">
        <title>Genome sequencing of the rare red list fungi Antrodiella citrinella (Flaviporus citrinellus).</title>
        <authorList>
            <person name="Buettner E."/>
            <person name="Kellner H."/>
        </authorList>
    </citation>
    <scope>NUCLEOTIDE SEQUENCE [LARGE SCALE GENOMIC DNA]</scope>
    <source>
        <strain evidence="1 2">DSM 108506</strain>
    </source>
</reference>
<dbReference type="OrthoDB" id="27483at2759"/>